<dbReference type="EMBL" id="BPLR01001976">
    <property type="protein sequence ID" value="GIX68569.1"/>
    <property type="molecule type" value="Genomic_DNA"/>
</dbReference>
<accession>A0AAV4M948</accession>
<protein>
    <submittedName>
        <fullName evidence="1">Uncharacterized protein</fullName>
    </submittedName>
</protein>
<name>A0AAV4M948_CAEEX</name>
<dbReference type="AlphaFoldDB" id="A0AAV4M948"/>
<proteinExistence type="predicted"/>
<gene>
    <name evidence="1" type="primary">AVEN_124968_1</name>
    <name evidence="1" type="ORF">CEXT_102761</name>
</gene>
<reference evidence="1 2" key="1">
    <citation type="submission" date="2021-06" db="EMBL/GenBank/DDBJ databases">
        <title>Caerostris extrusa draft genome.</title>
        <authorList>
            <person name="Kono N."/>
            <person name="Arakawa K."/>
        </authorList>
    </citation>
    <scope>NUCLEOTIDE SEQUENCE [LARGE SCALE GENOMIC DNA]</scope>
</reference>
<organism evidence="1 2">
    <name type="scientific">Caerostris extrusa</name>
    <name type="common">Bark spider</name>
    <name type="synonym">Caerostris bankana</name>
    <dbReference type="NCBI Taxonomy" id="172846"/>
    <lineage>
        <taxon>Eukaryota</taxon>
        <taxon>Metazoa</taxon>
        <taxon>Ecdysozoa</taxon>
        <taxon>Arthropoda</taxon>
        <taxon>Chelicerata</taxon>
        <taxon>Arachnida</taxon>
        <taxon>Araneae</taxon>
        <taxon>Araneomorphae</taxon>
        <taxon>Entelegynae</taxon>
        <taxon>Araneoidea</taxon>
        <taxon>Araneidae</taxon>
        <taxon>Caerostris</taxon>
    </lineage>
</organism>
<keyword evidence="2" id="KW-1185">Reference proteome</keyword>
<dbReference type="Proteomes" id="UP001054945">
    <property type="component" value="Unassembled WGS sequence"/>
</dbReference>
<evidence type="ECO:0000313" key="2">
    <source>
        <dbReference type="Proteomes" id="UP001054945"/>
    </source>
</evidence>
<sequence>MDKDAKYLHGVEGVEALSKELEKSGVHHESSIPYFLMDDDAKAYFEAAVEGAKHSSSEIHSVSGDEDKAYKKALNLMKDSVYHEEVPYLHHSADISKELDLEKASESGKALEPKTLHKEKIVNNGKDHIYDEILKTEEFHPIDDDEFVDEKLHKAVKGFEEYYPKEGAHISGEIGLEKSHGIDKELREFKSLEEAYAKELSAKGLNSKTVGLEKNLWK</sequence>
<comment type="caution">
    <text evidence="1">The sequence shown here is derived from an EMBL/GenBank/DDBJ whole genome shotgun (WGS) entry which is preliminary data.</text>
</comment>
<evidence type="ECO:0000313" key="1">
    <source>
        <dbReference type="EMBL" id="GIX68569.1"/>
    </source>
</evidence>